<keyword evidence="16" id="KW-0675">Receptor</keyword>
<keyword evidence="5 13" id="KW-0732">Signal</keyword>
<dbReference type="GO" id="GO:0009279">
    <property type="term" value="C:cell outer membrane"/>
    <property type="evidence" value="ECO:0007669"/>
    <property type="project" value="UniProtKB-SubCell"/>
</dbReference>
<evidence type="ECO:0000313" key="17">
    <source>
        <dbReference type="Proteomes" id="UP000325302"/>
    </source>
</evidence>
<dbReference type="Pfam" id="PF00593">
    <property type="entry name" value="TonB_dep_Rec_b-barrel"/>
    <property type="match status" value="1"/>
</dbReference>
<dbReference type="EMBL" id="SMRS01000003">
    <property type="protein sequence ID" value="KAA0875351.1"/>
    <property type="molecule type" value="Genomic_DNA"/>
</dbReference>
<sequence>MSPLRVKLLVTAIASISTLTYAEDATRLNHLVVSASGFEQKITDAPASISVVTREELEKKNFSNLAEALRDVEGVDVLGNTGKTGGLNISIRGMPSNYTLILIDGRRQGAAGNITPNGFGEMSTSFIPPVSAIERIEVIRGPMSTLYGSDAIGGVVNIITRKVGNEWAGSLTQEFTFQEESEFGDSRKTSFYASGPLIEDRLGLTLRGSYFDRDEYNLTAQGVGGQQIKLDARGQSKVEAEIYTFGGRLDLLAHENHDLWFDFDISKQTYDNGTPDNRKLSNNDTATNWRGYDDELRHDREQFAIGHISRVGEGTWESSWMRNQTETIGRTIPGNPNNPTNTGIPGKNVKDPRELESTNLIFDTKYMQPLGDRHFFTVGGQYWKAEMIDGVAPNKFKQDDWSLFAENEWSVTDDLMLTLGARYNHNEFFGSHITPRAYAVYRLDNHWTLKGGVSTGYKTPNVDALYNGINGITAQGATATVGNPGLDPEKSINGELGVYYQQDNGFSANATLFQSRIKDRFSSTTRYNCNYDGSGSDPIQNPAPSDCYNLSGFAGQSTVGWTENLNKARSEGIELAARIPLAPDWNLSVNYTYTETEIEDQTGQVVGELSDTPRHLANARLSWQATPQANLWLNASYRGESRRFDTAPSAGQNKALYDAVGDIKGYGLLDLGGSYQLTRNLRLSGTLENLLNKDFRAYKAYEYNGDTYYASEYSHQTQSTKGAVLDGRRLWLSANLSF</sequence>
<evidence type="ECO:0000259" key="15">
    <source>
        <dbReference type="Pfam" id="PF07715"/>
    </source>
</evidence>
<evidence type="ECO:0000256" key="12">
    <source>
        <dbReference type="SAM" id="MobiDB-lite"/>
    </source>
</evidence>
<feature type="domain" description="TonB-dependent receptor plug" evidence="15">
    <location>
        <begin position="42"/>
        <end position="155"/>
    </location>
</feature>
<evidence type="ECO:0000256" key="9">
    <source>
        <dbReference type="ARBA" id="ARBA00023237"/>
    </source>
</evidence>
<evidence type="ECO:0000256" key="1">
    <source>
        <dbReference type="ARBA" id="ARBA00004571"/>
    </source>
</evidence>
<evidence type="ECO:0000256" key="4">
    <source>
        <dbReference type="ARBA" id="ARBA00022692"/>
    </source>
</evidence>
<dbReference type="Pfam" id="PF07715">
    <property type="entry name" value="Plug"/>
    <property type="match status" value="1"/>
</dbReference>
<proteinExistence type="inferred from homology"/>
<dbReference type="InterPro" id="IPR039426">
    <property type="entry name" value="TonB-dep_rcpt-like"/>
</dbReference>
<dbReference type="Proteomes" id="UP000325302">
    <property type="component" value="Unassembled WGS sequence"/>
</dbReference>
<name>A0A5A9W7A8_9GAMM</name>
<evidence type="ECO:0000313" key="16">
    <source>
        <dbReference type="EMBL" id="KAA0875351.1"/>
    </source>
</evidence>
<keyword evidence="17" id="KW-1185">Reference proteome</keyword>
<reference evidence="16 17" key="1">
    <citation type="submission" date="2019-03" db="EMBL/GenBank/DDBJ databases">
        <title>Nitrincola sp. nov. isolated from an Indian soda lake.</title>
        <authorList>
            <person name="Joshi A."/>
            <person name="Thite S.V."/>
            <person name="Joseph N."/>
            <person name="Dhotre D."/>
            <person name="Moorthy M."/>
            <person name="Shouche Y.S."/>
        </authorList>
    </citation>
    <scope>NUCLEOTIDE SEQUENCE [LARGE SCALE GENOMIC DNA]</scope>
    <source>
        <strain evidence="16 17">MEB193</strain>
    </source>
</reference>
<keyword evidence="3 10" id="KW-1134">Transmembrane beta strand</keyword>
<comment type="subcellular location">
    <subcellularLocation>
        <location evidence="1 10">Cell outer membrane</location>
        <topology evidence="1 10">Multi-pass membrane protein</topology>
    </subcellularLocation>
</comment>
<feature type="chain" id="PRO_5022717929" evidence="13">
    <location>
        <begin position="23"/>
        <end position="738"/>
    </location>
</feature>
<dbReference type="GO" id="GO:0044718">
    <property type="term" value="P:siderophore transmembrane transport"/>
    <property type="evidence" value="ECO:0007669"/>
    <property type="project" value="TreeGrafter"/>
</dbReference>
<dbReference type="GO" id="GO:0015344">
    <property type="term" value="F:siderophore uptake transmembrane transporter activity"/>
    <property type="evidence" value="ECO:0007669"/>
    <property type="project" value="TreeGrafter"/>
</dbReference>
<evidence type="ECO:0000256" key="10">
    <source>
        <dbReference type="PROSITE-ProRule" id="PRU01360"/>
    </source>
</evidence>
<feature type="signal peptide" evidence="13">
    <location>
        <begin position="1"/>
        <end position="22"/>
    </location>
</feature>
<evidence type="ECO:0000256" key="13">
    <source>
        <dbReference type="SAM" id="SignalP"/>
    </source>
</evidence>
<dbReference type="Gene3D" id="2.40.170.20">
    <property type="entry name" value="TonB-dependent receptor, beta-barrel domain"/>
    <property type="match status" value="1"/>
</dbReference>
<accession>A0A5A9W7A8</accession>
<dbReference type="InterPro" id="IPR036942">
    <property type="entry name" value="Beta-barrel_TonB_sf"/>
</dbReference>
<evidence type="ECO:0000259" key="14">
    <source>
        <dbReference type="Pfam" id="PF00593"/>
    </source>
</evidence>
<evidence type="ECO:0000256" key="6">
    <source>
        <dbReference type="ARBA" id="ARBA00023065"/>
    </source>
</evidence>
<evidence type="ECO:0000256" key="3">
    <source>
        <dbReference type="ARBA" id="ARBA00022452"/>
    </source>
</evidence>
<dbReference type="InterPro" id="IPR037066">
    <property type="entry name" value="Plug_dom_sf"/>
</dbReference>
<dbReference type="InterPro" id="IPR012910">
    <property type="entry name" value="Plug_dom"/>
</dbReference>
<keyword evidence="4 10" id="KW-0812">Transmembrane</keyword>
<evidence type="ECO:0000256" key="11">
    <source>
        <dbReference type="RuleBase" id="RU003357"/>
    </source>
</evidence>
<comment type="caution">
    <text evidence="16">The sequence shown here is derived from an EMBL/GenBank/DDBJ whole genome shotgun (WGS) entry which is preliminary data.</text>
</comment>
<dbReference type="Gene3D" id="2.170.130.10">
    <property type="entry name" value="TonB-dependent receptor, plug domain"/>
    <property type="match status" value="1"/>
</dbReference>
<evidence type="ECO:0000256" key="8">
    <source>
        <dbReference type="ARBA" id="ARBA00023136"/>
    </source>
</evidence>
<dbReference type="PROSITE" id="PS52016">
    <property type="entry name" value="TONB_DEPENDENT_REC_3"/>
    <property type="match status" value="1"/>
</dbReference>
<comment type="similarity">
    <text evidence="10 11">Belongs to the TonB-dependent receptor family.</text>
</comment>
<feature type="compositionally biased region" description="Low complexity" evidence="12">
    <location>
        <begin position="328"/>
        <end position="346"/>
    </location>
</feature>
<keyword evidence="2 10" id="KW-0813">Transport</keyword>
<dbReference type="RefSeq" id="WP_149390359.1">
    <property type="nucleotide sequence ID" value="NZ_SMRS01000003.1"/>
</dbReference>
<gene>
    <name evidence="16" type="ORF">E1H14_05000</name>
</gene>
<organism evidence="16 17">
    <name type="scientific">Nitrincola tapanii</name>
    <dbReference type="NCBI Taxonomy" id="1708751"/>
    <lineage>
        <taxon>Bacteria</taxon>
        <taxon>Pseudomonadati</taxon>
        <taxon>Pseudomonadota</taxon>
        <taxon>Gammaproteobacteria</taxon>
        <taxon>Oceanospirillales</taxon>
        <taxon>Oceanospirillaceae</taxon>
        <taxon>Nitrincola</taxon>
    </lineage>
</organism>
<dbReference type="SUPFAM" id="SSF56935">
    <property type="entry name" value="Porins"/>
    <property type="match status" value="1"/>
</dbReference>
<dbReference type="CDD" id="cd01347">
    <property type="entry name" value="ligand_gated_channel"/>
    <property type="match status" value="1"/>
</dbReference>
<evidence type="ECO:0000256" key="7">
    <source>
        <dbReference type="ARBA" id="ARBA00023077"/>
    </source>
</evidence>
<dbReference type="AlphaFoldDB" id="A0A5A9W7A8"/>
<keyword evidence="7 11" id="KW-0798">TonB box</keyword>
<feature type="domain" description="TonB-dependent receptor-like beta-barrel" evidence="14">
    <location>
        <begin position="274"/>
        <end position="690"/>
    </location>
</feature>
<dbReference type="InterPro" id="IPR000531">
    <property type="entry name" value="Beta-barrel_TonB"/>
</dbReference>
<keyword evidence="6" id="KW-0406">Ion transport</keyword>
<keyword evidence="9 10" id="KW-0998">Cell outer membrane</keyword>
<keyword evidence="8 10" id="KW-0472">Membrane</keyword>
<dbReference type="PANTHER" id="PTHR30069">
    <property type="entry name" value="TONB-DEPENDENT OUTER MEMBRANE RECEPTOR"/>
    <property type="match status" value="1"/>
</dbReference>
<evidence type="ECO:0000256" key="5">
    <source>
        <dbReference type="ARBA" id="ARBA00022729"/>
    </source>
</evidence>
<dbReference type="OrthoDB" id="9764669at2"/>
<protein>
    <submittedName>
        <fullName evidence="16">TonB-dependent receptor</fullName>
    </submittedName>
</protein>
<feature type="region of interest" description="Disordered" evidence="12">
    <location>
        <begin position="327"/>
        <end position="351"/>
    </location>
</feature>
<evidence type="ECO:0000256" key="2">
    <source>
        <dbReference type="ARBA" id="ARBA00022448"/>
    </source>
</evidence>
<dbReference type="PANTHER" id="PTHR30069:SF53">
    <property type="entry name" value="COLICIN I RECEPTOR-RELATED"/>
    <property type="match status" value="1"/>
</dbReference>